<feature type="compositionally biased region" description="Polar residues" evidence="1">
    <location>
        <begin position="1"/>
        <end position="10"/>
    </location>
</feature>
<evidence type="ECO:0000256" key="1">
    <source>
        <dbReference type="SAM" id="MobiDB-lite"/>
    </source>
</evidence>
<keyword evidence="3" id="KW-1185">Reference proteome</keyword>
<evidence type="ECO:0000313" key="3">
    <source>
        <dbReference type="Proteomes" id="UP001314170"/>
    </source>
</evidence>
<protein>
    <submittedName>
        <fullName evidence="2">Uncharacterized protein</fullName>
    </submittedName>
</protein>
<gene>
    <name evidence="2" type="ORF">DCAF_LOCUS15763</name>
</gene>
<dbReference type="Proteomes" id="UP001314170">
    <property type="component" value="Unassembled WGS sequence"/>
</dbReference>
<comment type="caution">
    <text evidence="2">The sequence shown here is derived from an EMBL/GenBank/DDBJ whole genome shotgun (WGS) entry which is preliminary data.</text>
</comment>
<feature type="region of interest" description="Disordered" evidence="1">
    <location>
        <begin position="1"/>
        <end position="37"/>
    </location>
</feature>
<dbReference type="AlphaFoldDB" id="A0AAV1RYN6"/>
<sequence>MAVNLHNTRSLAALQPPIQPPVQNYHQPPDRPPPATSFISILQSSRISLSYSR</sequence>
<proteinExistence type="predicted"/>
<evidence type="ECO:0000313" key="2">
    <source>
        <dbReference type="EMBL" id="CAK7340677.1"/>
    </source>
</evidence>
<organism evidence="2 3">
    <name type="scientific">Dovyalis caffra</name>
    <dbReference type="NCBI Taxonomy" id="77055"/>
    <lineage>
        <taxon>Eukaryota</taxon>
        <taxon>Viridiplantae</taxon>
        <taxon>Streptophyta</taxon>
        <taxon>Embryophyta</taxon>
        <taxon>Tracheophyta</taxon>
        <taxon>Spermatophyta</taxon>
        <taxon>Magnoliopsida</taxon>
        <taxon>eudicotyledons</taxon>
        <taxon>Gunneridae</taxon>
        <taxon>Pentapetalae</taxon>
        <taxon>rosids</taxon>
        <taxon>fabids</taxon>
        <taxon>Malpighiales</taxon>
        <taxon>Salicaceae</taxon>
        <taxon>Flacourtieae</taxon>
        <taxon>Dovyalis</taxon>
    </lineage>
</organism>
<reference evidence="2 3" key="1">
    <citation type="submission" date="2024-01" db="EMBL/GenBank/DDBJ databases">
        <authorList>
            <person name="Waweru B."/>
        </authorList>
    </citation>
    <scope>NUCLEOTIDE SEQUENCE [LARGE SCALE GENOMIC DNA]</scope>
</reference>
<accession>A0AAV1RYN6</accession>
<dbReference type="EMBL" id="CAWUPB010001160">
    <property type="protein sequence ID" value="CAK7340677.1"/>
    <property type="molecule type" value="Genomic_DNA"/>
</dbReference>
<name>A0AAV1RYN6_9ROSI</name>